<evidence type="ECO:0000256" key="2">
    <source>
        <dbReference type="ARBA" id="ARBA00022737"/>
    </source>
</evidence>
<dbReference type="SUPFAM" id="SSF144232">
    <property type="entry name" value="HIT/MYND zinc finger-like"/>
    <property type="match status" value="1"/>
</dbReference>
<evidence type="ECO:0000313" key="8">
    <source>
        <dbReference type="Proteomes" id="UP001163046"/>
    </source>
</evidence>
<dbReference type="PANTHER" id="PTHR22990:SF15">
    <property type="entry name" value="F-BOX ONLY PROTEIN 10"/>
    <property type="match status" value="1"/>
</dbReference>
<dbReference type="Gene3D" id="6.10.140.2220">
    <property type="match status" value="1"/>
</dbReference>
<keyword evidence="3 5" id="KW-0863">Zinc-finger</keyword>
<dbReference type="Proteomes" id="UP001163046">
    <property type="component" value="Unassembled WGS sequence"/>
</dbReference>
<keyword evidence="1" id="KW-0479">Metal-binding</keyword>
<dbReference type="Pfam" id="PF01753">
    <property type="entry name" value="zf-MYND"/>
    <property type="match status" value="1"/>
</dbReference>
<proteinExistence type="predicted"/>
<dbReference type="OrthoDB" id="6136578at2759"/>
<dbReference type="PANTHER" id="PTHR22990">
    <property type="entry name" value="F-BOX ONLY PROTEIN"/>
    <property type="match status" value="1"/>
</dbReference>
<dbReference type="Pfam" id="PF13229">
    <property type="entry name" value="Beta_helix"/>
    <property type="match status" value="1"/>
</dbReference>
<evidence type="ECO:0000259" key="6">
    <source>
        <dbReference type="PROSITE" id="PS50865"/>
    </source>
</evidence>
<gene>
    <name evidence="7" type="ORF">OS493_021351</name>
</gene>
<dbReference type="InterPro" id="IPR039448">
    <property type="entry name" value="Beta_helix"/>
</dbReference>
<feature type="domain" description="MYND-type" evidence="6">
    <location>
        <begin position="186"/>
        <end position="226"/>
    </location>
</feature>
<dbReference type="InterPro" id="IPR006626">
    <property type="entry name" value="PbH1"/>
</dbReference>
<dbReference type="Gene3D" id="2.160.20.10">
    <property type="entry name" value="Single-stranded right-handed beta-helix, Pectin lyase-like"/>
    <property type="match status" value="1"/>
</dbReference>
<dbReference type="SUPFAM" id="SSF51126">
    <property type="entry name" value="Pectin lyase-like"/>
    <property type="match status" value="1"/>
</dbReference>
<dbReference type="EMBL" id="MU826363">
    <property type="protein sequence ID" value="KAJ7378765.1"/>
    <property type="molecule type" value="Genomic_DNA"/>
</dbReference>
<evidence type="ECO:0000256" key="5">
    <source>
        <dbReference type="PROSITE-ProRule" id="PRU00134"/>
    </source>
</evidence>
<keyword evidence="8" id="KW-1185">Reference proteome</keyword>
<comment type="caution">
    <text evidence="7">The sequence shown here is derived from an EMBL/GenBank/DDBJ whole genome shotgun (WGS) entry which is preliminary data.</text>
</comment>
<accession>A0A9X0CX46</accession>
<dbReference type="InterPro" id="IPR002893">
    <property type="entry name" value="Znf_MYND"/>
</dbReference>
<reference evidence="7" key="1">
    <citation type="submission" date="2023-01" db="EMBL/GenBank/DDBJ databases">
        <title>Genome assembly of the deep-sea coral Lophelia pertusa.</title>
        <authorList>
            <person name="Herrera S."/>
            <person name="Cordes E."/>
        </authorList>
    </citation>
    <scope>NUCLEOTIDE SEQUENCE</scope>
    <source>
        <strain evidence="7">USNM1676648</strain>
        <tissue evidence="7">Polyp</tissue>
    </source>
</reference>
<keyword evidence="4" id="KW-0862">Zinc</keyword>
<dbReference type="PROSITE" id="PS50865">
    <property type="entry name" value="ZF_MYND_2"/>
    <property type="match status" value="1"/>
</dbReference>
<dbReference type="AlphaFoldDB" id="A0A9X0CX46"/>
<dbReference type="PROSITE" id="PS01360">
    <property type="entry name" value="ZF_MYND_1"/>
    <property type="match status" value="1"/>
</dbReference>
<dbReference type="InterPro" id="IPR051550">
    <property type="entry name" value="SCF-Subunits/Alg-Epimerases"/>
</dbReference>
<organism evidence="7 8">
    <name type="scientific">Desmophyllum pertusum</name>
    <dbReference type="NCBI Taxonomy" id="174260"/>
    <lineage>
        <taxon>Eukaryota</taxon>
        <taxon>Metazoa</taxon>
        <taxon>Cnidaria</taxon>
        <taxon>Anthozoa</taxon>
        <taxon>Hexacorallia</taxon>
        <taxon>Scleractinia</taxon>
        <taxon>Caryophylliina</taxon>
        <taxon>Caryophylliidae</taxon>
        <taxon>Desmophyllum</taxon>
    </lineage>
</organism>
<keyword evidence="2" id="KW-0677">Repeat</keyword>
<protein>
    <recommendedName>
        <fullName evidence="6">MYND-type domain-containing protein</fullName>
    </recommendedName>
</protein>
<dbReference type="InterPro" id="IPR012334">
    <property type="entry name" value="Pectin_lyas_fold"/>
</dbReference>
<dbReference type="InterPro" id="IPR011050">
    <property type="entry name" value="Pectin_lyase_fold/virulence"/>
</dbReference>
<evidence type="ECO:0000313" key="7">
    <source>
        <dbReference type="EMBL" id="KAJ7378765.1"/>
    </source>
</evidence>
<name>A0A9X0CX46_9CNID</name>
<evidence type="ECO:0000256" key="4">
    <source>
        <dbReference type="ARBA" id="ARBA00022833"/>
    </source>
</evidence>
<dbReference type="GO" id="GO:0008270">
    <property type="term" value="F:zinc ion binding"/>
    <property type="evidence" value="ECO:0007669"/>
    <property type="project" value="UniProtKB-KW"/>
</dbReference>
<sequence>MIGPDAGECDIDGNKIFENTREGIYALQNTTKIVIRNNDIHHNRPFGLSLDLNSQLVISNNKIFENGFWGILAKTRTSAHIVGNVLSGNKCGGIYIGVNFSGRLHLESNIVRDHSGPWIDYKKFNVSLPIDSQFCDFSPTASFYIPPGEKNELYSNPPILDGNKEFNNKEGTYHPREVARRLYSGCTYCRRSSDNGRLVKCPLCHIASYCCKKCQRKHRPKHETLCFALKSRYSLTVDTVSLLKGTGKGRDSGHFIFTSKPIGKGPKLKRHSGQKFIVKIQTGDLNSHPLQMLTVYNQSRDVYCEIQSPQIFNVIMECGVLGDILDDKFTSKKCFFWAKFVESGEKLTFFLDHLAPYQEW</sequence>
<evidence type="ECO:0000256" key="3">
    <source>
        <dbReference type="ARBA" id="ARBA00022771"/>
    </source>
</evidence>
<evidence type="ECO:0000256" key="1">
    <source>
        <dbReference type="ARBA" id="ARBA00022723"/>
    </source>
</evidence>
<dbReference type="SMART" id="SM00710">
    <property type="entry name" value="PbH1"/>
    <property type="match status" value="4"/>
</dbReference>